<dbReference type="CDD" id="cd00118">
    <property type="entry name" value="LysM"/>
    <property type="match status" value="3"/>
</dbReference>
<name>A0A8J3CAE9_9PSEU</name>
<evidence type="ECO:0000313" key="5">
    <source>
        <dbReference type="EMBL" id="GGM65286.1"/>
    </source>
</evidence>
<dbReference type="EMBL" id="BMMK01000019">
    <property type="protein sequence ID" value="GGM65286.1"/>
    <property type="molecule type" value="Genomic_DNA"/>
</dbReference>
<dbReference type="PROSITE" id="PS51782">
    <property type="entry name" value="LYSM"/>
    <property type="match status" value="3"/>
</dbReference>
<dbReference type="GO" id="GO:0016998">
    <property type="term" value="P:cell wall macromolecule catabolic process"/>
    <property type="evidence" value="ECO:0007669"/>
    <property type="project" value="InterPro"/>
</dbReference>
<evidence type="ECO:0000256" key="1">
    <source>
        <dbReference type="ARBA" id="ARBA00010646"/>
    </source>
</evidence>
<dbReference type="InterPro" id="IPR018077">
    <property type="entry name" value="Glyco_hydro_fam25_subgr"/>
</dbReference>
<dbReference type="SMART" id="SM00257">
    <property type="entry name" value="LysM"/>
    <property type="match status" value="3"/>
</dbReference>
<evidence type="ECO:0000256" key="3">
    <source>
        <dbReference type="ARBA" id="ARBA00023295"/>
    </source>
</evidence>
<dbReference type="GO" id="GO:0009253">
    <property type="term" value="P:peptidoglycan catabolic process"/>
    <property type="evidence" value="ECO:0007669"/>
    <property type="project" value="InterPro"/>
</dbReference>
<gene>
    <name evidence="5" type="ORF">GCM10012275_39790</name>
</gene>
<comment type="caution">
    <text evidence="5">The sequence shown here is derived from an EMBL/GenBank/DDBJ whole genome shotgun (WGS) entry which is preliminary data.</text>
</comment>
<proteinExistence type="inferred from homology"/>
<dbReference type="SUPFAM" id="SSF54106">
    <property type="entry name" value="LysM domain"/>
    <property type="match status" value="3"/>
</dbReference>
<protein>
    <recommendedName>
        <fullName evidence="4">LysM domain-containing protein</fullName>
    </recommendedName>
</protein>
<evidence type="ECO:0000259" key="4">
    <source>
        <dbReference type="PROSITE" id="PS51782"/>
    </source>
</evidence>
<dbReference type="InterPro" id="IPR017853">
    <property type="entry name" value="GH"/>
</dbReference>
<organism evidence="5 6">
    <name type="scientific">Longimycelium tulufanense</name>
    <dbReference type="NCBI Taxonomy" id="907463"/>
    <lineage>
        <taxon>Bacteria</taxon>
        <taxon>Bacillati</taxon>
        <taxon>Actinomycetota</taxon>
        <taxon>Actinomycetes</taxon>
        <taxon>Pseudonocardiales</taxon>
        <taxon>Pseudonocardiaceae</taxon>
        <taxon>Longimycelium</taxon>
    </lineage>
</organism>
<comment type="similarity">
    <text evidence="1">Belongs to the glycosyl hydrolase 25 family.</text>
</comment>
<dbReference type="CDD" id="cd00599">
    <property type="entry name" value="GH25_muramidase"/>
    <property type="match status" value="1"/>
</dbReference>
<dbReference type="PANTHER" id="PTHR33734">
    <property type="entry name" value="LYSM DOMAIN-CONTAINING GPI-ANCHORED PROTEIN 2"/>
    <property type="match status" value="1"/>
</dbReference>
<dbReference type="PROSITE" id="PS51904">
    <property type="entry name" value="GLYCOSYL_HYDROL_F25_2"/>
    <property type="match status" value="1"/>
</dbReference>
<reference evidence="5" key="2">
    <citation type="submission" date="2020-09" db="EMBL/GenBank/DDBJ databases">
        <authorList>
            <person name="Sun Q."/>
            <person name="Zhou Y."/>
        </authorList>
    </citation>
    <scope>NUCLEOTIDE SEQUENCE</scope>
    <source>
        <strain evidence="5">CGMCC 4.5737</strain>
    </source>
</reference>
<dbReference type="Pfam" id="PF01476">
    <property type="entry name" value="LysM"/>
    <property type="match status" value="3"/>
</dbReference>
<dbReference type="SUPFAM" id="SSF51445">
    <property type="entry name" value="(Trans)glycosidases"/>
    <property type="match status" value="1"/>
</dbReference>
<dbReference type="InterPro" id="IPR036779">
    <property type="entry name" value="LysM_dom_sf"/>
</dbReference>
<dbReference type="GO" id="GO:0003796">
    <property type="term" value="F:lysozyme activity"/>
    <property type="evidence" value="ECO:0007669"/>
    <property type="project" value="InterPro"/>
</dbReference>
<keyword evidence="3" id="KW-0326">Glycosidase</keyword>
<accession>A0A8J3CAE9</accession>
<reference evidence="5" key="1">
    <citation type="journal article" date="2014" name="Int. J. Syst. Evol. Microbiol.">
        <title>Complete genome sequence of Corynebacterium casei LMG S-19264T (=DSM 44701T), isolated from a smear-ripened cheese.</title>
        <authorList>
            <consortium name="US DOE Joint Genome Institute (JGI-PGF)"/>
            <person name="Walter F."/>
            <person name="Albersmeier A."/>
            <person name="Kalinowski J."/>
            <person name="Ruckert C."/>
        </authorList>
    </citation>
    <scope>NUCLEOTIDE SEQUENCE</scope>
    <source>
        <strain evidence="5">CGMCC 4.5737</strain>
    </source>
</reference>
<dbReference type="Pfam" id="PF01183">
    <property type="entry name" value="Glyco_hydro_25"/>
    <property type="match status" value="1"/>
</dbReference>
<dbReference type="SMART" id="SM00641">
    <property type="entry name" value="Glyco_25"/>
    <property type="match status" value="1"/>
</dbReference>
<dbReference type="Gene3D" id="3.10.350.10">
    <property type="entry name" value="LysM domain"/>
    <property type="match status" value="3"/>
</dbReference>
<keyword evidence="2" id="KW-0378">Hydrolase</keyword>
<dbReference type="Proteomes" id="UP000637578">
    <property type="component" value="Unassembled WGS sequence"/>
</dbReference>
<feature type="domain" description="LysM" evidence="4">
    <location>
        <begin position="343"/>
        <end position="387"/>
    </location>
</feature>
<feature type="domain" description="LysM" evidence="4">
    <location>
        <begin position="235"/>
        <end position="279"/>
    </location>
</feature>
<keyword evidence="6" id="KW-1185">Reference proteome</keyword>
<dbReference type="PANTHER" id="PTHR33734:SF22">
    <property type="entry name" value="MEMBRANE-BOUND LYTIC MUREIN TRANSGLYCOSYLASE D"/>
    <property type="match status" value="1"/>
</dbReference>
<dbReference type="InterPro" id="IPR018392">
    <property type="entry name" value="LysM"/>
</dbReference>
<feature type="domain" description="LysM" evidence="4">
    <location>
        <begin position="289"/>
        <end position="333"/>
    </location>
</feature>
<evidence type="ECO:0000256" key="2">
    <source>
        <dbReference type="ARBA" id="ARBA00022801"/>
    </source>
</evidence>
<evidence type="ECO:0000313" key="6">
    <source>
        <dbReference type="Proteomes" id="UP000637578"/>
    </source>
</evidence>
<dbReference type="Gene3D" id="3.20.20.80">
    <property type="entry name" value="Glycosidases"/>
    <property type="match status" value="1"/>
</dbReference>
<dbReference type="AlphaFoldDB" id="A0A8J3CAE9"/>
<dbReference type="InterPro" id="IPR002053">
    <property type="entry name" value="Glyco_hydro_25"/>
</dbReference>
<sequence>MPRKGTTPMPEYGIDVSSWNSAYDWHAARGNNITYASVKLTQGNYYLSPAAREQVHGARNAGICAGGYHFADHRNGVAANVTTFVDTARELGLLDTGAFLPMLDVEDSPADGISWNASTANTFVSEWIRHLRDTTGVQQVAVYANLSAWRALLRPDEWCDDNVALWLALYNGDPGNTGGYTHPRLALHQHTSQGRVPGIAGDVDRNVTVGPFSLDHLTLGTVTPPPAAGPPPDGDTYTVAPGDTLSGIAARYGLDWRDLARTNALPNPDLIYPGQVLQLRGGAPAPDGATYTVQPGDTLSAIAARAGTTWQHLQQINSIPDANRIYPGQVLRVDGAAPAPAVRTYTVAPGDTLSGIAARYGTTYQALAAANGIANPDLIYPGQILTIP</sequence>